<dbReference type="InterPro" id="IPR036291">
    <property type="entry name" value="NAD(P)-bd_dom_sf"/>
</dbReference>
<sequence length="41" mass="4455">MPVKRVETCGEVAKLLHFLTTKEAVYITGATFDINGGLLMS</sequence>
<dbReference type="Proteomes" id="UP000287156">
    <property type="component" value="Unassembled WGS sequence"/>
</dbReference>
<dbReference type="EMBL" id="QYTV02000001">
    <property type="protein sequence ID" value="RST77730.1"/>
    <property type="molecule type" value="Genomic_DNA"/>
</dbReference>
<reference evidence="1" key="1">
    <citation type="submission" date="2018-12" db="EMBL/GenBank/DDBJ databases">
        <authorList>
            <person name="Sun L."/>
            <person name="Chen Z."/>
        </authorList>
    </citation>
    <scope>NUCLEOTIDE SEQUENCE [LARGE SCALE GENOMIC DNA]</scope>
    <source>
        <strain evidence="1">3-2-2</strain>
    </source>
</reference>
<organism evidence="1 2">
    <name type="scientific">Siminovitchia acidinfaciens</name>
    <dbReference type="NCBI Taxonomy" id="2321395"/>
    <lineage>
        <taxon>Bacteria</taxon>
        <taxon>Bacillati</taxon>
        <taxon>Bacillota</taxon>
        <taxon>Bacilli</taxon>
        <taxon>Bacillales</taxon>
        <taxon>Bacillaceae</taxon>
        <taxon>Siminovitchia</taxon>
    </lineage>
</organism>
<evidence type="ECO:0000313" key="1">
    <source>
        <dbReference type="EMBL" id="RST77730.1"/>
    </source>
</evidence>
<dbReference type="AlphaFoldDB" id="A0A429Y8J6"/>
<dbReference type="OrthoDB" id="9803333at2"/>
<accession>A0A429Y8J6</accession>
<protein>
    <recommendedName>
        <fullName evidence="3">SDR family oxidoreductase</fullName>
    </recommendedName>
</protein>
<evidence type="ECO:0008006" key="3">
    <source>
        <dbReference type="Google" id="ProtNLM"/>
    </source>
</evidence>
<dbReference type="Gene3D" id="3.40.50.720">
    <property type="entry name" value="NAD(P)-binding Rossmann-like Domain"/>
    <property type="match status" value="1"/>
</dbReference>
<proteinExistence type="predicted"/>
<dbReference type="SUPFAM" id="SSF51735">
    <property type="entry name" value="NAD(P)-binding Rossmann-fold domains"/>
    <property type="match status" value="1"/>
</dbReference>
<evidence type="ECO:0000313" key="2">
    <source>
        <dbReference type="Proteomes" id="UP000287156"/>
    </source>
</evidence>
<comment type="caution">
    <text evidence="1">The sequence shown here is derived from an EMBL/GenBank/DDBJ whole genome shotgun (WGS) entry which is preliminary data.</text>
</comment>
<gene>
    <name evidence="1" type="ORF">D4T97_001655</name>
</gene>
<name>A0A429Y8J6_9BACI</name>
<keyword evidence="2" id="KW-1185">Reference proteome</keyword>